<feature type="transmembrane region" description="Helical" evidence="1">
    <location>
        <begin position="12"/>
        <end position="35"/>
    </location>
</feature>
<evidence type="ECO:0000313" key="2">
    <source>
        <dbReference type="EMBL" id="SNY43158.1"/>
    </source>
</evidence>
<dbReference type="AlphaFoldDB" id="A0A285I5B5"/>
<evidence type="ECO:0000313" key="3">
    <source>
        <dbReference type="Proteomes" id="UP000219573"/>
    </source>
</evidence>
<protein>
    <submittedName>
        <fullName evidence="2">Prepilin-type N-terminal cleavage/methylation domain-containing protein</fullName>
    </submittedName>
</protein>
<dbReference type="EMBL" id="OBDZ01000031">
    <property type="protein sequence ID" value="SNY43158.1"/>
    <property type="molecule type" value="Genomic_DNA"/>
</dbReference>
<evidence type="ECO:0000256" key="1">
    <source>
        <dbReference type="SAM" id="Phobius"/>
    </source>
</evidence>
<dbReference type="OrthoDB" id="2112959at2"/>
<dbReference type="InterPro" id="IPR012902">
    <property type="entry name" value="N_methyl_site"/>
</dbReference>
<keyword evidence="1" id="KW-1133">Transmembrane helix</keyword>
<accession>A0A285I5B5</accession>
<dbReference type="Pfam" id="PF07963">
    <property type="entry name" value="N_methyl"/>
    <property type="match status" value="1"/>
</dbReference>
<sequence>MDYNLNDEAGFTMIELLVALSILTMILLPLTKLLIDNSTKIIEAKQLTIATNLARLKLEEERAKVFGDINSRALAEIGEGGFTNYKYLVEVDSIETEVKEIIVKVYFKETLRAELITFIRDV</sequence>
<proteinExistence type="predicted"/>
<dbReference type="RefSeq" id="WP_097019169.1">
    <property type="nucleotide sequence ID" value="NZ_OBDZ01000031.1"/>
</dbReference>
<dbReference type="NCBIfam" id="TIGR02532">
    <property type="entry name" value="IV_pilin_GFxxxE"/>
    <property type="match status" value="1"/>
</dbReference>
<dbReference type="Proteomes" id="UP000219573">
    <property type="component" value="Unassembled WGS sequence"/>
</dbReference>
<organism evidence="2 3">
    <name type="scientific">Orenia metallireducens</name>
    <dbReference type="NCBI Taxonomy" id="1413210"/>
    <lineage>
        <taxon>Bacteria</taxon>
        <taxon>Bacillati</taxon>
        <taxon>Bacillota</taxon>
        <taxon>Clostridia</taxon>
        <taxon>Halanaerobiales</taxon>
        <taxon>Halobacteroidaceae</taxon>
        <taxon>Orenia</taxon>
    </lineage>
</organism>
<keyword evidence="3" id="KW-1185">Reference proteome</keyword>
<reference evidence="3" key="1">
    <citation type="submission" date="2017-09" db="EMBL/GenBank/DDBJ databases">
        <authorList>
            <person name="Varghese N."/>
            <person name="Submissions S."/>
        </authorList>
    </citation>
    <scope>NUCLEOTIDE SEQUENCE [LARGE SCALE GENOMIC DNA]</scope>
    <source>
        <strain evidence="3">MSL47</strain>
    </source>
</reference>
<keyword evidence="1" id="KW-0812">Transmembrane</keyword>
<keyword evidence="1" id="KW-0472">Membrane</keyword>
<name>A0A285I5B5_9FIRM</name>
<gene>
    <name evidence="2" type="ORF">SAMN06265827_13122</name>
</gene>